<gene>
    <name evidence="1" type="ORF">BDV30DRAFT_232554</name>
</gene>
<dbReference type="EMBL" id="ML732764">
    <property type="protein sequence ID" value="KAB8279404.1"/>
    <property type="molecule type" value="Genomic_DNA"/>
</dbReference>
<dbReference type="AlphaFoldDB" id="A0A5N6JN93"/>
<dbReference type="Proteomes" id="UP000326289">
    <property type="component" value="Unassembled WGS sequence"/>
</dbReference>
<evidence type="ECO:0000313" key="2">
    <source>
        <dbReference type="Proteomes" id="UP000326289"/>
    </source>
</evidence>
<keyword evidence="2" id="KW-1185">Reference proteome</keyword>
<proteinExistence type="predicted"/>
<sequence>MKTIYNVQNTPIFRWTYLSGMDSFEALVPAINYELKLCLCLMGLGHAVTFAQILDLHHIESDSFSFLQSGTKLVLATLEALCRSFWPLYILEGYSSVRIGRATP</sequence>
<reference evidence="1 2" key="1">
    <citation type="submission" date="2019-04" db="EMBL/GenBank/DDBJ databases">
        <title>Fungal friends and foes A comparative genomics study of 23 Aspergillus species from section Flavi.</title>
        <authorList>
            <consortium name="DOE Joint Genome Institute"/>
            <person name="Kjaerbolling I."/>
            <person name="Vesth T.C."/>
            <person name="Frisvad J.C."/>
            <person name="Nybo J.L."/>
            <person name="Theobald S."/>
            <person name="Kildgaard S."/>
            <person name="Petersen T.I."/>
            <person name="Kuo A."/>
            <person name="Sato A."/>
            <person name="Lyhne E.K."/>
            <person name="Kogle M.E."/>
            <person name="Wiebenga A."/>
            <person name="Kun R.S."/>
            <person name="Lubbers R.J."/>
            <person name="Makela M.R."/>
            <person name="Barry K."/>
            <person name="Chovatia M."/>
            <person name="Clum A."/>
            <person name="Daum C."/>
            <person name="Haridas S."/>
            <person name="He G."/>
            <person name="LaButti K."/>
            <person name="Lipzen A."/>
            <person name="Mondo S."/>
            <person name="Pangilinan J."/>
            <person name="Riley R."/>
            <person name="Salamov A."/>
            <person name="Simmons B.A."/>
            <person name="Magnuson J.K."/>
            <person name="Henrissat B."/>
            <person name="Mortensen U.H."/>
            <person name="Larsen T.O."/>
            <person name="De vries R.P."/>
            <person name="Grigoriev I.V."/>
            <person name="Machida M."/>
            <person name="Baker S.E."/>
            <person name="Andersen M.R."/>
        </authorList>
    </citation>
    <scope>NUCLEOTIDE SEQUENCE [LARGE SCALE GENOMIC DNA]</scope>
    <source>
        <strain evidence="1 2">CBS 117635</strain>
    </source>
</reference>
<evidence type="ECO:0000313" key="1">
    <source>
        <dbReference type="EMBL" id="KAB8279404.1"/>
    </source>
</evidence>
<name>A0A5N6JN93_9EURO</name>
<protein>
    <submittedName>
        <fullName evidence="1">Uncharacterized protein</fullName>
    </submittedName>
</protein>
<accession>A0A5N6JN93</accession>
<organism evidence="1 2">
    <name type="scientific">Aspergillus minisclerotigenes</name>
    <dbReference type="NCBI Taxonomy" id="656917"/>
    <lineage>
        <taxon>Eukaryota</taxon>
        <taxon>Fungi</taxon>
        <taxon>Dikarya</taxon>
        <taxon>Ascomycota</taxon>
        <taxon>Pezizomycotina</taxon>
        <taxon>Eurotiomycetes</taxon>
        <taxon>Eurotiomycetidae</taxon>
        <taxon>Eurotiales</taxon>
        <taxon>Aspergillaceae</taxon>
        <taxon>Aspergillus</taxon>
        <taxon>Aspergillus subgen. Circumdati</taxon>
    </lineage>
</organism>